<sequence>MYSFVSMLSSAIAINRLRRASGDSKQITVILDTSLIACNTFLNVALVKLEI</sequence>
<name>A0A0N4X726_HAEPC</name>
<dbReference type="Proteomes" id="UP000268014">
    <property type="component" value="Unassembled WGS sequence"/>
</dbReference>
<proteinExistence type="predicted"/>
<organism evidence="3">
    <name type="scientific">Haemonchus placei</name>
    <name type="common">Barber's pole worm</name>
    <dbReference type="NCBI Taxonomy" id="6290"/>
    <lineage>
        <taxon>Eukaryota</taxon>
        <taxon>Metazoa</taxon>
        <taxon>Ecdysozoa</taxon>
        <taxon>Nematoda</taxon>
        <taxon>Chromadorea</taxon>
        <taxon>Rhabditida</taxon>
        <taxon>Rhabditina</taxon>
        <taxon>Rhabditomorpha</taxon>
        <taxon>Strongyloidea</taxon>
        <taxon>Trichostrongylidae</taxon>
        <taxon>Haemonchus</taxon>
    </lineage>
</organism>
<reference evidence="1 2" key="2">
    <citation type="submission" date="2018-11" db="EMBL/GenBank/DDBJ databases">
        <authorList>
            <consortium name="Pathogen Informatics"/>
        </authorList>
    </citation>
    <scope>NUCLEOTIDE SEQUENCE [LARGE SCALE GENOMIC DNA]</scope>
    <source>
        <strain evidence="1 2">MHpl1</strain>
    </source>
</reference>
<evidence type="ECO:0000313" key="3">
    <source>
        <dbReference type="WBParaSite" id="HPLM_0002016801-mRNA-1"/>
    </source>
</evidence>
<dbReference type="EMBL" id="UZAF01021909">
    <property type="protein sequence ID" value="VDO81836.1"/>
    <property type="molecule type" value="Genomic_DNA"/>
</dbReference>
<reference evidence="3" key="1">
    <citation type="submission" date="2017-02" db="UniProtKB">
        <authorList>
            <consortium name="WormBaseParasite"/>
        </authorList>
    </citation>
    <scope>IDENTIFICATION</scope>
</reference>
<dbReference type="AlphaFoldDB" id="A0A0N4X726"/>
<evidence type="ECO:0000313" key="2">
    <source>
        <dbReference type="Proteomes" id="UP000268014"/>
    </source>
</evidence>
<accession>A0A0N4X726</accession>
<keyword evidence="2" id="KW-1185">Reference proteome</keyword>
<protein>
    <submittedName>
        <fullName evidence="3">7TM_GPCR_Srx domain-containing protein</fullName>
    </submittedName>
</protein>
<evidence type="ECO:0000313" key="1">
    <source>
        <dbReference type="EMBL" id="VDO81836.1"/>
    </source>
</evidence>
<dbReference type="WBParaSite" id="HPLM_0002016801-mRNA-1">
    <property type="protein sequence ID" value="HPLM_0002016801-mRNA-1"/>
    <property type="gene ID" value="HPLM_0002016801"/>
</dbReference>
<gene>
    <name evidence="1" type="ORF">HPLM_LOCUS20160</name>
</gene>